<dbReference type="InterPro" id="IPR034709">
    <property type="entry name" value="TarI"/>
</dbReference>
<gene>
    <name evidence="5" type="ORF">SAMN02745110_00601</name>
</gene>
<keyword evidence="6" id="KW-1185">Reference proteome</keyword>
<dbReference type="GO" id="GO:0005829">
    <property type="term" value="C:cytosol"/>
    <property type="evidence" value="ECO:0007669"/>
    <property type="project" value="TreeGrafter"/>
</dbReference>
<evidence type="ECO:0000256" key="1">
    <source>
        <dbReference type="ARBA" id="ARBA00022679"/>
    </source>
</evidence>
<evidence type="ECO:0000256" key="3">
    <source>
        <dbReference type="ARBA" id="ARBA00022944"/>
    </source>
</evidence>
<dbReference type="GO" id="GO:0050518">
    <property type="term" value="F:2-C-methyl-D-erythritol 4-phosphate cytidylyltransferase activity"/>
    <property type="evidence" value="ECO:0007669"/>
    <property type="project" value="UniProtKB-ARBA"/>
</dbReference>
<feature type="binding site" evidence="4">
    <location>
        <begin position="80"/>
        <end position="86"/>
    </location>
    <ligand>
        <name>CTP</name>
        <dbReference type="ChEBI" id="CHEBI:37563"/>
    </ligand>
</feature>
<dbReference type="GO" id="GO:0019350">
    <property type="term" value="P:teichoic acid biosynthetic process"/>
    <property type="evidence" value="ECO:0007669"/>
    <property type="project" value="UniProtKB-KW"/>
</dbReference>
<feature type="site" description="Transition state stabilizer" evidence="4">
    <location>
        <position position="14"/>
    </location>
</feature>
<comment type="function">
    <text evidence="4">Catalyzes the transfer of the cytidylyl group of CTP to D-ribitol 5-phosphate.</text>
</comment>
<feature type="site" description="Transition state stabilizer" evidence="4">
    <location>
        <position position="22"/>
    </location>
</feature>
<dbReference type="GO" id="GO:0008299">
    <property type="term" value="P:isoprenoid biosynthetic process"/>
    <property type="evidence" value="ECO:0007669"/>
    <property type="project" value="InterPro"/>
</dbReference>
<keyword evidence="1 4" id="KW-0808">Transferase</keyword>
<protein>
    <recommendedName>
        <fullName evidence="4">Ribitol-5-phosphate cytidylyltransferase</fullName>
        <ecNumber evidence="4">2.7.7.40</ecNumber>
    </recommendedName>
</protein>
<proteinExistence type="inferred from homology"/>
<dbReference type="InterPro" id="IPR029044">
    <property type="entry name" value="Nucleotide-diphossugar_trans"/>
</dbReference>
<dbReference type="PANTHER" id="PTHR43015">
    <property type="entry name" value="D-RIBITOL-5-PHOSPHATE CYTIDYLYLTRANSFERASE"/>
    <property type="match status" value="1"/>
</dbReference>
<sequence length="246" mass="27513">MNIAVIFAGGSGTRMKNADIPKQFLLVHGKPIIVHTIEIFQKHKDIDGIVVVCLENWIDYMQDMKQRYGLDKIKRIVPGGQTGQMSIYNGLAAADEIYGHDEDTIVLIHDGVRPLIKQETISDNIEAVKKYGSAITCTAASETVILVDNDFDGNVCCEKVGTVPDRSRSRFAKAPQSFYLKDILKEQKRAIAEGKTDMIDSCTLMKEYGHELHTVIGPDYNIKVTTPKDFVIFMAIYDAIENKQLD</sequence>
<dbReference type="HAMAP" id="MF_02068">
    <property type="entry name" value="TarI"/>
    <property type="match status" value="1"/>
</dbReference>
<dbReference type="CDD" id="cd02516">
    <property type="entry name" value="CDP-ME_synthetase"/>
    <property type="match status" value="1"/>
</dbReference>
<dbReference type="PANTHER" id="PTHR43015:SF1">
    <property type="entry name" value="D-RIBITOL-5-PHOSPHATE CYTIDYLYLTRANSFERASE"/>
    <property type="match status" value="1"/>
</dbReference>
<dbReference type="Pfam" id="PF01128">
    <property type="entry name" value="IspD"/>
    <property type="match status" value="1"/>
</dbReference>
<comment type="similarity">
    <text evidence="4">Belongs to the IspD/TarI cytidylyltransferase family. TarI subfamily.</text>
</comment>
<feature type="binding site" evidence="4">
    <location>
        <begin position="7"/>
        <end position="10"/>
    </location>
    <ligand>
        <name>CTP</name>
        <dbReference type="ChEBI" id="CHEBI:37563"/>
    </ligand>
</feature>
<accession>A0A1T4L0C3</accession>
<dbReference type="InterPro" id="IPR034683">
    <property type="entry name" value="IspD/TarI"/>
</dbReference>
<dbReference type="Proteomes" id="UP000189857">
    <property type="component" value="Unassembled WGS sequence"/>
</dbReference>
<evidence type="ECO:0000256" key="2">
    <source>
        <dbReference type="ARBA" id="ARBA00022695"/>
    </source>
</evidence>
<comment type="caution">
    <text evidence="4">Lacks conserved residue(s) required for the propagation of feature annotation.</text>
</comment>
<feature type="site" description="Positions ribitol 5-phosphate for the nucleophilic attack" evidence="4">
    <location>
        <position position="166"/>
    </location>
</feature>
<dbReference type="InterPro" id="IPR018294">
    <property type="entry name" value="ISPD_synthase_CS"/>
</dbReference>
<dbReference type="OrthoDB" id="9806837at2"/>
<evidence type="ECO:0000313" key="5">
    <source>
        <dbReference type="EMBL" id="SJZ48155.1"/>
    </source>
</evidence>
<dbReference type="AlphaFoldDB" id="A0A1T4L0C3"/>
<dbReference type="EC" id="2.7.7.40" evidence="4"/>
<organism evidence="5 6">
    <name type="scientific">Eubacterium ruminantium</name>
    <dbReference type="NCBI Taxonomy" id="42322"/>
    <lineage>
        <taxon>Bacteria</taxon>
        <taxon>Bacillati</taxon>
        <taxon>Bacillota</taxon>
        <taxon>Clostridia</taxon>
        <taxon>Eubacteriales</taxon>
        <taxon>Eubacteriaceae</taxon>
        <taxon>Eubacterium</taxon>
    </lineage>
</organism>
<evidence type="ECO:0000256" key="4">
    <source>
        <dbReference type="HAMAP-Rule" id="MF_02068"/>
    </source>
</evidence>
<name>A0A1T4L0C3_9FIRM</name>
<comment type="catalytic activity">
    <reaction evidence="4">
        <text>D-ribitol 5-phosphate + CTP + H(+) = CDP-L-ribitol + diphosphate</text>
        <dbReference type="Rhea" id="RHEA:12456"/>
        <dbReference type="ChEBI" id="CHEBI:15378"/>
        <dbReference type="ChEBI" id="CHEBI:33019"/>
        <dbReference type="ChEBI" id="CHEBI:37563"/>
        <dbReference type="ChEBI" id="CHEBI:57608"/>
        <dbReference type="ChEBI" id="CHEBI:57695"/>
        <dbReference type="EC" id="2.7.7.40"/>
    </reaction>
</comment>
<keyword evidence="2 4" id="KW-0548">Nucleotidyltransferase</keyword>
<evidence type="ECO:0000313" key="6">
    <source>
        <dbReference type="Proteomes" id="UP000189857"/>
    </source>
</evidence>
<dbReference type="EMBL" id="FUXA01000005">
    <property type="protein sequence ID" value="SJZ48155.1"/>
    <property type="molecule type" value="Genomic_DNA"/>
</dbReference>
<dbReference type="FunFam" id="3.90.550.10:FF:000003">
    <property type="entry name" value="2-C-methyl-D-erythritol 4-phosphate cytidylyltransferase"/>
    <property type="match status" value="1"/>
</dbReference>
<keyword evidence="3" id="KW-0777">Teichoic acid biosynthesis</keyword>
<reference evidence="5 6" key="1">
    <citation type="submission" date="2017-02" db="EMBL/GenBank/DDBJ databases">
        <authorList>
            <person name="Peterson S.W."/>
        </authorList>
    </citation>
    <scope>NUCLEOTIDE SEQUENCE [LARGE SCALE GENOMIC DNA]</scope>
    <source>
        <strain evidence="5 6">ATCC 17233</strain>
    </source>
</reference>
<dbReference type="GO" id="GO:0047349">
    <property type="term" value="F:D-ribitol-5-phosphate cytidylyltransferase activity"/>
    <property type="evidence" value="ECO:0007669"/>
    <property type="project" value="UniProtKB-UniRule"/>
</dbReference>
<dbReference type="NCBIfam" id="NF001183">
    <property type="entry name" value="PRK00155.1-3"/>
    <property type="match status" value="1"/>
</dbReference>
<feature type="site" description="Positions ribitol 5-phosphate for the nucleophilic attack" evidence="4">
    <location>
        <position position="223"/>
    </location>
</feature>
<dbReference type="SUPFAM" id="SSF53448">
    <property type="entry name" value="Nucleotide-diphospho-sugar transferases"/>
    <property type="match status" value="1"/>
</dbReference>
<dbReference type="PROSITE" id="PS01295">
    <property type="entry name" value="ISPD"/>
    <property type="match status" value="1"/>
</dbReference>
<dbReference type="Gene3D" id="3.90.550.10">
    <property type="entry name" value="Spore Coat Polysaccharide Biosynthesis Protein SpsA, Chain A"/>
    <property type="match status" value="1"/>
</dbReference>
<dbReference type="RefSeq" id="WP_078786282.1">
    <property type="nucleotide sequence ID" value="NZ_CACZYW010000016.1"/>
</dbReference>